<dbReference type="Gene3D" id="1.20.120.450">
    <property type="entry name" value="dinb family like domain"/>
    <property type="match status" value="1"/>
</dbReference>
<dbReference type="InterPro" id="IPR007837">
    <property type="entry name" value="DinB"/>
</dbReference>
<name>A0A927R5B6_9BACL</name>
<dbReference type="EMBL" id="JADBEL010000017">
    <property type="protein sequence ID" value="MBE1555843.1"/>
    <property type="molecule type" value="Genomic_DNA"/>
</dbReference>
<protein>
    <submittedName>
        <fullName evidence="4">Damage-inducible protein DinB</fullName>
    </submittedName>
</protein>
<evidence type="ECO:0000313" key="5">
    <source>
        <dbReference type="Proteomes" id="UP000658225"/>
    </source>
</evidence>
<reference evidence="4" key="1">
    <citation type="submission" date="2020-10" db="EMBL/GenBank/DDBJ databases">
        <title>Genomic Encyclopedia of Type Strains, Phase IV (KMG-IV): sequencing the most valuable type-strain genomes for metagenomic binning, comparative biology and taxonomic classification.</title>
        <authorList>
            <person name="Goeker M."/>
        </authorList>
    </citation>
    <scope>NUCLEOTIDE SEQUENCE</scope>
    <source>
        <strain evidence="4">DSM 13886</strain>
    </source>
</reference>
<dbReference type="Proteomes" id="UP000658225">
    <property type="component" value="Unassembled WGS sequence"/>
</dbReference>
<sequence>MIDMFLYNWQIREEWFKWCETISNEELKKKRIGGMGSIIHNLFHVIDCEQIWVNQMQGTPVIIKDINKISCLNDVKTFSNLTKPVTRCFIKSYTSEAEDRSLVVKSKNSTTKSFPFEKVISHILSHEIHHIGQLSVWSREIGLKPVSSDLIFRELF</sequence>
<comment type="caution">
    <text evidence="4">The sequence shown here is derived from an EMBL/GenBank/DDBJ whole genome shotgun (WGS) entry which is preliminary data.</text>
</comment>
<evidence type="ECO:0000256" key="2">
    <source>
        <dbReference type="ARBA" id="ARBA00022723"/>
    </source>
</evidence>
<gene>
    <name evidence="4" type="ORF">H4683_002963</name>
</gene>
<dbReference type="PANTHER" id="PTHR37302:SF3">
    <property type="entry name" value="DAMAGE-INDUCIBLE PROTEIN DINB"/>
    <property type="match status" value="1"/>
</dbReference>
<dbReference type="AlphaFoldDB" id="A0A927R5B6"/>
<proteinExistence type="inferred from homology"/>
<feature type="binding site" evidence="3">
    <location>
        <position position="130"/>
    </location>
    <ligand>
        <name>a divalent metal cation</name>
        <dbReference type="ChEBI" id="CHEBI:60240"/>
    </ligand>
</feature>
<dbReference type="InterPro" id="IPR034660">
    <property type="entry name" value="DinB/YfiT-like"/>
</dbReference>
<dbReference type="Pfam" id="PF05163">
    <property type="entry name" value="DinB"/>
    <property type="match status" value="1"/>
</dbReference>
<feature type="binding site" evidence="3">
    <location>
        <position position="126"/>
    </location>
    <ligand>
        <name>a divalent metal cation</name>
        <dbReference type="ChEBI" id="CHEBI:60240"/>
    </ligand>
</feature>
<keyword evidence="2 3" id="KW-0479">Metal-binding</keyword>
<dbReference type="SUPFAM" id="SSF109854">
    <property type="entry name" value="DinB/YfiT-like putative metalloenzymes"/>
    <property type="match status" value="1"/>
</dbReference>
<comment type="similarity">
    <text evidence="1">Belongs to the DinB family.</text>
</comment>
<dbReference type="GO" id="GO:0046872">
    <property type="term" value="F:metal ion binding"/>
    <property type="evidence" value="ECO:0007669"/>
    <property type="project" value="UniProtKB-KW"/>
</dbReference>
<keyword evidence="5" id="KW-1185">Reference proteome</keyword>
<evidence type="ECO:0000313" key="4">
    <source>
        <dbReference type="EMBL" id="MBE1555843.1"/>
    </source>
</evidence>
<evidence type="ECO:0000256" key="3">
    <source>
        <dbReference type="PIRSR" id="PIRSR607837-1"/>
    </source>
</evidence>
<evidence type="ECO:0000256" key="1">
    <source>
        <dbReference type="ARBA" id="ARBA00008635"/>
    </source>
</evidence>
<dbReference type="PANTHER" id="PTHR37302">
    <property type="entry name" value="SLR1116 PROTEIN"/>
    <property type="match status" value="1"/>
</dbReference>
<feature type="binding site" evidence="3">
    <location>
        <position position="44"/>
    </location>
    <ligand>
        <name>a divalent metal cation</name>
        <dbReference type="ChEBI" id="CHEBI:60240"/>
    </ligand>
</feature>
<organism evidence="4 5">
    <name type="scientific">Sporosarcina limicola</name>
    <dbReference type="NCBI Taxonomy" id="34101"/>
    <lineage>
        <taxon>Bacteria</taxon>
        <taxon>Bacillati</taxon>
        <taxon>Bacillota</taxon>
        <taxon>Bacilli</taxon>
        <taxon>Bacillales</taxon>
        <taxon>Caryophanaceae</taxon>
        <taxon>Sporosarcina</taxon>
    </lineage>
</organism>
<accession>A0A927R5B6</accession>